<dbReference type="EMBL" id="CP032336">
    <property type="protein sequence ID" value="QCO07376.1"/>
    <property type="molecule type" value="Genomic_DNA"/>
</dbReference>
<reference evidence="1 2" key="1">
    <citation type="submission" date="2018-09" db="EMBL/GenBank/DDBJ databases">
        <title>Whole genome based analysis of evolution and adaptive divergence in Indian and Brazilian strains of Azospirillum brasilense.</title>
        <authorList>
            <person name="Singh C."/>
            <person name="Tripathi A.K."/>
        </authorList>
    </citation>
    <scope>NUCLEOTIDE SEQUENCE [LARGE SCALE GENOMIC DNA]</scope>
    <source>
        <strain evidence="1 2">MTCC4036</strain>
        <plasmid evidence="1 2">p6</plasmid>
    </source>
</reference>
<name>A0A4D8QEM4_AZOBR</name>
<sequence length="229" mass="24168">MQPDQMPDSYRGGRLLYRWQWVKIVTAVLDPETGGEMEPAVFGARCPAPALDVFDAAPEEIEAVLAGNAEVRALAVAALPPARPIIVRDHDAQGNVIAEREVIPEPPAPPVVPLAALKVAAVDLINARVGELRAVHITVTTGQSATYLEKQDEAERHAAGDSGPFPYLEAEAAATGSTLDDVAALVRATAAAWTATNADLEGRRRGALVAVEAAETAVQVYQACTHLRA</sequence>
<dbReference type="Proteomes" id="UP000298596">
    <property type="component" value="Plasmid p6"/>
</dbReference>
<evidence type="ECO:0000313" key="2">
    <source>
        <dbReference type="Proteomes" id="UP000298596"/>
    </source>
</evidence>
<evidence type="ECO:0000313" key="1">
    <source>
        <dbReference type="EMBL" id="QCO07376.1"/>
    </source>
</evidence>
<geneLocation type="plasmid" evidence="1 2">
    <name>p6</name>
</geneLocation>
<proteinExistence type="predicted"/>
<dbReference type="AlphaFoldDB" id="A0A4D8QEM4"/>
<evidence type="ECO:0008006" key="3">
    <source>
        <dbReference type="Google" id="ProtNLM"/>
    </source>
</evidence>
<accession>A0A4D8QEM4</accession>
<gene>
    <name evidence="1" type="ORF">D3867_36500</name>
</gene>
<organism evidence="1 2">
    <name type="scientific">Azospirillum brasilense</name>
    <dbReference type="NCBI Taxonomy" id="192"/>
    <lineage>
        <taxon>Bacteria</taxon>
        <taxon>Pseudomonadati</taxon>
        <taxon>Pseudomonadota</taxon>
        <taxon>Alphaproteobacteria</taxon>
        <taxon>Rhodospirillales</taxon>
        <taxon>Azospirillaceae</taxon>
        <taxon>Azospirillum</taxon>
    </lineage>
</organism>
<keyword evidence="1" id="KW-0614">Plasmid</keyword>
<protein>
    <recommendedName>
        <fullName evidence="3">DUF4376 domain-containing protein</fullName>
    </recommendedName>
</protein>